<accession>A0A0G0PPE3</accession>
<reference evidence="2 3" key="1">
    <citation type="journal article" date="2015" name="Nature">
        <title>rRNA introns, odd ribosomes, and small enigmatic genomes across a large radiation of phyla.</title>
        <authorList>
            <person name="Brown C.T."/>
            <person name="Hug L.A."/>
            <person name="Thomas B.C."/>
            <person name="Sharon I."/>
            <person name="Castelle C.J."/>
            <person name="Singh A."/>
            <person name="Wilkins M.J."/>
            <person name="Williams K.H."/>
            <person name="Banfield J.F."/>
        </authorList>
    </citation>
    <scope>NUCLEOTIDE SEQUENCE [LARGE SCALE GENOMIC DNA]</scope>
</reference>
<dbReference type="InterPro" id="IPR000073">
    <property type="entry name" value="AB_hydrolase_1"/>
</dbReference>
<proteinExistence type="predicted"/>
<dbReference type="GO" id="GO:0016020">
    <property type="term" value="C:membrane"/>
    <property type="evidence" value="ECO:0007669"/>
    <property type="project" value="TreeGrafter"/>
</dbReference>
<dbReference type="Proteomes" id="UP000034706">
    <property type="component" value="Unassembled WGS sequence"/>
</dbReference>
<name>A0A0G0PPE3_9BACT</name>
<evidence type="ECO:0000259" key="1">
    <source>
        <dbReference type="Pfam" id="PF12697"/>
    </source>
</evidence>
<evidence type="ECO:0000313" key="3">
    <source>
        <dbReference type="Proteomes" id="UP000034706"/>
    </source>
</evidence>
<dbReference type="PRINTS" id="PR00111">
    <property type="entry name" value="ABHYDROLASE"/>
</dbReference>
<dbReference type="SUPFAM" id="SSF53474">
    <property type="entry name" value="alpha/beta-Hydrolases"/>
    <property type="match status" value="1"/>
</dbReference>
<feature type="domain" description="AB hydrolase-1" evidence="1">
    <location>
        <begin position="7"/>
        <end position="224"/>
    </location>
</feature>
<gene>
    <name evidence="2" type="ORF">UT16_C0022G0004</name>
</gene>
<protein>
    <submittedName>
        <fullName evidence="2">Alpha/beta hydrolase fold protein</fullName>
    </submittedName>
</protein>
<dbReference type="InterPro" id="IPR029058">
    <property type="entry name" value="AB_hydrolase_fold"/>
</dbReference>
<dbReference type="PANTHER" id="PTHR43798">
    <property type="entry name" value="MONOACYLGLYCEROL LIPASE"/>
    <property type="match status" value="1"/>
</dbReference>
<comment type="caution">
    <text evidence="2">The sequence shown here is derived from an EMBL/GenBank/DDBJ whole genome shotgun (WGS) entry which is preliminary data.</text>
</comment>
<dbReference type="Pfam" id="PF12697">
    <property type="entry name" value="Abhydrolase_6"/>
    <property type="match status" value="1"/>
</dbReference>
<sequence length="235" mass="27107">MDSLKTLVFIHGWGVSSKIFEPLFYYLQDDFEIFTVDLPGFGQTPIEKPMALKDYADFVHKFLKDNKIEQPIIIGHSFGGAVATKLALIYSDSISKLILVDASAIRRPQRKMILLQKITPILKPIISEKLRQLILKLLKLDKTDWTQIKNINLKETFKKVIIENLKYDLFLIKSPTLIVWGENDKITPLDEGKLIARTIPGAKIEIIKNTGHFPFLEKPEEFIRLIREFCLEIKN</sequence>
<dbReference type="EMBL" id="LBVT01000022">
    <property type="protein sequence ID" value="KKQ91176.1"/>
    <property type="molecule type" value="Genomic_DNA"/>
</dbReference>
<dbReference type="AlphaFoldDB" id="A0A0G0PPE3"/>
<organism evidence="2 3">
    <name type="scientific">Candidatus Azambacteria bacterium GW2011_GWA2_39_10</name>
    <dbReference type="NCBI Taxonomy" id="1618611"/>
    <lineage>
        <taxon>Bacteria</taxon>
        <taxon>Candidatus Azamiibacteriota</taxon>
    </lineage>
</organism>
<dbReference type="GO" id="GO:0016787">
    <property type="term" value="F:hydrolase activity"/>
    <property type="evidence" value="ECO:0007669"/>
    <property type="project" value="UniProtKB-KW"/>
</dbReference>
<keyword evidence="2" id="KW-0378">Hydrolase</keyword>
<dbReference type="Gene3D" id="3.40.50.1820">
    <property type="entry name" value="alpha/beta hydrolase"/>
    <property type="match status" value="1"/>
</dbReference>
<evidence type="ECO:0000313" key="2">
    <source>
        <dbReference type="EMBL" id="KKQ91176.1"/>
    </source>
</evidence>
<dbReference type="PANTHER" id="PTHR43798:SF33">
    <property type="entry name" value="HYDROLASE, PUTATIVE (AFU_ORTHOLOGUE AFUA_2G14860)-RELATED"/>
    <property type="match status" value="1"/>
</dbReference>
<dbReference type="InterPro" id="IPR050266">
    <property type="entry name" value="AB_hydrolase_sf"/>
</dbReference>